<accession>A0A9K3ENJ3</accession>
<keyword evidence="7" id="KW-1185">Reference proteome</keyword>
<keyword evidence="3" id="KW-0508">mRNA splicing</keyword>
<dbReference type="CDD" id="cd00590">
    <property type="entry name" value="RRM_SF"/>
    <property type="match status" value="1"/>
</dbReference>
<dbReference type="Gramene" id="mRNA:HanXRQr2_Chr12g0526691">
    <property type="protein sequence ID" value="CDS:HanXRQr2_Chr12g0526691.1"/>
    <property type="gene ID" value="HanXRQr2_Chr12g0526691"/>
</dbReference>
<evidence type="ECO:0000256" key="1">
    <source>
        <dbReference type="ARBA" id="ARBA00022664"/>
    </source>
</evidence>
<dbReference type="SUPFAM" id="SSF54928">
    <property type="entry name" value="RNA-binding domain, RBD"/>
    <property type="match status" value="1"/>
</dbReference>
<evidence type="ECO:0000256" key="3">
    <source>
        <dbReference type="ARBA" id="ARBA00023187"/>
    </source>
</evidence>
<gene>
    <name evidence="6" type="ORF">HanXRQr2_Chr12g0526691</name>
</gene>
<reference evidence="6" key="2">
    <citation type="submission" date="2020-06" db="EMBL/GenBank/DDBJ databases">
        <title>Helianthus annuus Genome sequencing and assembly Release 2.</title>
        <authorList>
            <person name="Gouzy J."/>
            <person name="Langlade N."/>
            <person name="Munos S."/>
        </authorList>
    </citation>
    <scope>NUCLEOTIDE SEQUENCE</scope>
    <source>
        <tissue evidence="6">Leaves</tissue>
    </source>
</reference>
<dbReference type="InterPro" id="IPR050907">
    <property type="entry name" value="SRSF"/>
</dbReference>
<proteinExistence type="predicted"/>
<evidence type="ECO:0000259" key="5">
    <source>
        <dbReference type="PROSITE" id="PS50102"/>
    </source>
</evidence>
<keyword evidence="4" id="KW-0694">RNA-binding</keyword>
<dbReference type="PROSITE" id="PS50102">
    <property type="entry name" value="RRM"/>
    <property type="match status" value="1"/>
</dbReference>
<evidence type="ECO:0000313" key="6">
    <source>
        <dbReference type="EMBL" id="KAF5776658.1"/>
    </source>
</evidence>
<evidence type="ECO:0000256" key="4">
    <source>
        <dbReference type="PROSITE-ProRule" id="PRU00176"/>
    </source>
</evidence>
<reference evidence="6" key="1">
    <citation type="journal article" date="2017" name="Nature">
        <title>The sunflower genome provides insights into oil metabolism, flowering and Asterid evolution.</title>
        <authorList>
            <person name="Badouin H."/>
            <person name="Gouzy J."/>
            <person name="Grassa C.J."/>
            <person name="Murat F."/>
            <person name="Staton S.E."/>
            <person name="Cottret L."/>
            <person name="Lelandais-Briere C."/>
            <person name="Owens G.L."/>
            <person name="Carrere S."/>
            <person name="Mayjonade B."/>
            <person name="Legrand L."/>
            <person name="Gill N."/>
            <person name="Kane N.C."/>
            <person name="Bowers J.E."/>
            <person name="Hubner S."/>
            <person name="Bellec A."/>
            <person name="Berard A."/>
            <person name="Berges H."/>
            <person name="Blanchet N."/>
            <person name="Boniface M.C."/>
            <person name="Brunel D."/>
            <person name="Catrice O."/>
            <person name="Chaidir N."/>
            <person name="Claudel C."/>
            <person name="Donnadieu C."/>
            <person name="Faraut T."/>
            <person name="Fievet G."/>
            <person name="Helmstetter N."/>
            <person name="King M."/>
            <person name="Knapp S.J."/>
            <person name="Lai Z."/>
            <person name="Le Paslier M.C."/>
            <person name="Lippi Y."/>
            <person name="Lorenzon L."/>
            <person name="Mandel J.R."/>
            <person name="Marage G."/>
            <person name="Marchand G."/>
            <person name="Marquand E."/>
            <person name="Bret-Mestries E."/>
            <person name="Morien E."/>
            <person name="Nambeesan S."/>
            <person name="Nguyen T."/>
            <person name="Pegot-Espagnet P."/>
            <person name="Pouilly N."/>
            <person name="Raftis F."/>
            <person name="Sallet E."/>
            <person name="Schiex T."/>
            <person name="Thomas J."/>
            <person name="Vandecasteele C."/>
            <person name="Vares D."/>
            <person name="Vear F."/>
            <person name="Vautrin S."/>
            <person name="Crespi M."/>
            <person name="Mangin B."/>
            <person name="Burke J.M."/>
            <person name="Salse J."/>
            <person name="Munos S."/>
            <person name="Vincourt P."/>
            <person name="Rieseberg L.H."/>
            <person name="Langlade N.B."/>
        </authorList>
    </citation>
    <scope>NUCLEOTIDE SEQUENCE</scope>
    <source>
        <tissue evidence="6">Leaves</tissue>
    </source>
</reference>
<sequence>MGGGVTKFFVSNLPVGCRPWDVADCLRNFGEITGMYVARKTDKKGNIFGFISFKNVKDVKQLEKDLDGTKMGGSKLKVNVARFANENVNFWEFDEKVQVKATNPDGKKYNVESKGDNKFRVAEGVSYRDMVAPRSVPDSDHVDRPRTSNLERVIKVHDEISVFFAFQEKAVVGRARDIKSLSALNVMLSSSGFPKAKVYYVGGLQVLIVFPEDYEATEFISIHILWSNWFSFLDMWEGQSLCI</sequence>
<dbReference type="GO" id="GO:0008380">
    <property type="term" value="P:RNA splicing"/>
    <property type="evidence" value="ECO:0007669"/>
    <property type="project" value="UniProtKB-KW"/>
</dbReference>
<dbReference type="Proteomes" id="UP000215914">
    <property type="component" value="Unassembled WGS sequence"/>
</dbReference>
<dbReference type="Gene3D" id="3.30.70.330">
    <property type="match status" value="1"/>
</dbReference>
<name>A0A9K3ENJ3_HELAN</name>
<keyword evidence="2" id="KW-0747">Spliceosome</keyword>
<dbReference type="AlphaFoldDB" id="A0A9K3ENJ3"/>
<dbReference type="Pfam" id="PF00076">
    <property type="entry name" value="RRM_1"/>
    <property type="match status" value="1"/>
</dbReference>
<protein>
    <submittedName>
        <fullName evidence="6">RNA recognition motif domain, nucleotide-binding alpha-beta plait domain superfamily</fullName>
    </submittedName>
</protein>
<evidence type="ECO:0000313" key="7">
    <source>
        <dbReference type="Proteomes" id="UP000215914"/>
    </source>
</evidence>
<dbReference type="PANTHER" id="PTHR23147">
    <property type="entry name" value="SERINE/ARGININE RICH SPLICING FACTOR"/>
    <property type="match status" value="1"/>
</dbReference>
<dbReference type="InterPro" id="IPR000504">
    <property type="entry name" value="RRM_dom"/>
</dbReference>
<comment type="caution">
    <text evidence="6">The sequence shown here is derived from an EMBL/GenBank/DDBJ whole genome shotgun (WGS) entry which is preliminary data.</text>
</comment>
<dbReference type="SMART" id="SM00360">
    <property type="entry name" value="RRM"/>
    <property type="match status" value="1"/>
</dbReference>
<evidence type="ECO:0000256" key="2">
    <source>
        <dbReference type="ARBA" id="ARBA00022728"/>
    </source>
</evidence>
<dbReference type="InterPro" id="IPR012677">
    <property type="entry name" value="Nucleotide-bd_a/b_plait_sf"/>
</dbReference>
<dbReference type="EMBL" id="MNCJ02000327">
    <property type="protein sequence ID" value="KAF5776658.1"/>
    <property type="molecule type" value="Genomic_DNA"/>
</dbReference>
<organism evidence="6 7">
    <name type="scientific">Helianthus annuus</name>
    <name type="common">Common sunflower</name>
    <dbReference type="NCBI Taxonomy" id="4232"/>
    <lineage>
        <taxon>Eukaryota</taxon>
        <taxon>Viridiplantae</taxon>
        <taxon>Streptophyta</taxon>
        <taxon>Embryophyta</taxon>
        <taxon>Tracheophyta</taxon>
        <taxon>Spermatophyta</taxon>
        <taxon>Magnoliopsida</taxon>
        <taxon>eudicotyledons</taxon>
        <taxon>Gunneridae</taxon>
        <taxon>Pentapetalae</taxon>
        <taxon>asterids</taxon>
        <taxon>campanulids</taxon>
        <taxon>Asterales</taxon>
        <taxon>Asteraceae</taxon>
        <taxon>Asteroideae</taxon>
        <taxon>Heliantheae alliance</taxon>
        <taxon>Heliantheae</taxon>
        <taxon>Helianthus</taxon>
    </lineage>
</organism>
<dbReference type="GO" id="GO:0006397">
    <property type="term" value="P:mRNA processing"/>
    <property type="evidence" value="ECO:0007669"/>
    <property type="project" value="UniProtKB-KW"/>
</dbReference>
<dbReference type="GO" id="GO:0005681">
    <property type="term" value="C:spliceosomal complex"/>
    <property type="evidence" value="ECO:0007669"/>
    <property type="project" value="UniProtKB-KW"/>
</dbReference>
<dbReference type="InterPro" id="IPR035979">
    <property type="entry name" value="RBD_domain_sf"/>
</dbReference>
<keyword evidence="1" id="KW-0507">mRNA processing</keyword>
<feature type="domain" description="RRM" evidence="5">
    <location>
        <begin position="6"/>
        <end position="83"/>
    </location>
</feature>
<dbReference type="GO" id="GO:0003723">
    <property type="term" value="F:RNA binding"/>
    <property type="evidence" value="ECO:0007669"/>
    <property type="project" value="UniProtKB-UniRule"/>
</dbReference>